<proteinExistence type="predicted"/>
<sequence length="75" mass="8295">MFLLAALTGRADGDRREDVRFLVVEAARTGTPPPSSTERVPPVEDPQFFAEIPGGRRRGDAHGRGGLGRCHRLRW</sequence>
<organism evidence="2 3">
    <name type="scientific">Streptomyces polychromogenes</name>
    <dbReference type="NCBI Taxonomy" id="67342"/>
    <lineage>
        <taxon>Bacteria</taxon>
        <taxon>Bacillati</taxon>
        <taxon>Actinomycetota</taxon>
        <taxon>Actinomycetes</taxon>
        <taxon>Kitasatosporales</taxon>
        <taxon>Streptomycetaceae</taxon>
        <taxon>Streptomyces</taxon>
    </lineage>
</organism>
<dbReference type="Proteomes" id="UP001501867">
    <property type="component" value="Unassembled WGS sequence"/>
</dbReference>
<keyword evidence="3" id="KW-1185">Reference proteome</keyword>
<reference evidence="2 3" key="1">
    <citation type="journal article" date="2019" name="Int. J. Syst. Evol. Microbiol.">
        <title>The Global Catalogue of Microorganisms (GCM) 10K type strain sequencing project: providing services to taxonomists for standard genome sequencing and annotation.</title>
        <authorList>
            <consortium name="The Broad Institute Genomics Platform"/>
            <consortium name="The Broad Institute Genome Sequencing Center for Infectious Disease"/>
            <person name="Wu L."/>
            <person name="Ma J."/>
        </authorList>
    </citation>
    <scope>NUCLEOTIDE SEQUENCE [LARGE SCALE GENOMIC DNA]</scope>
    <source>
        <strain evidence="2 3">JCM 4505</strain>
    </source>
</reference>
<feature type="region of interest" description="Disordered" evidence="1">
    <location>
        <begin position="49"/>
        <end position="75"/>
    </location>
</feature>
<name>A0ABN0V965_9ACTN</name>
<accession>A0ABN0V965</accession>
<evidence type="ECO:0000256" key="1">
    <source>
        <dbReference type="SAM" id="MobiDB-lite"/>
    </source>
</evidence>
<protein>
    <recommendedName>
        <fullName evidence="4">Secreted protein</fullName>
    </recommendedName>
</protein>
<evidence type="ECO:0000313" key="2">
    <source>
        <dbReference type="EMBL" id="GAA0280441.1"/>
    </source>
</evidence>
<dbReference type="EMBL" id="BAAABV010000011">
    <property type="protein sequence ID" value="GAA0280441.1"/>
    <property type="molecule type" value="Genomic_DNA"/>
</dbReference>
<comment type="caution">
    <text evidence="2">The sequence shown here is derived from an EMBL/GenBank/DDBJ whole genome shotgun (WGS) entry which is preliminary data.</text>
</comment>
<evidence type="ECO:0000313" key="3">
    <source>
        <dbReference type="Proteomes" id="UP001501867"/>
    </source>
</evidence>
<evidence type="ECO:0008006" key="4">
    <source>
        <dbReference type="Google" id="ProtNLM"/>
    </source>
</evidence>
<dbReference type="RefSeq" id="WP_344155167.1">
    <property type="nucleotide sequence ID" value="NZ_BAAABV010000011.1"/>
</dbReference>
<gene>
    <name evidence="2" type="ORF">GCM10010302_17770</name>
</gene>